<dbReference type="AlphaFoldDB" id="A0A6A6X615"/>
<dbReference type="InterPro" id="IPR006913">
    <property type="entry name" value="CENP-V/GFA"/>
</dbReference>
<evidence type="ECO:0000256" key="2">
    <source>
        <dbReference type="ARBA" id="ARBA00022723"/>
    </source>
</evidence>
<dbReference type="PANTHER" id="PTHR33337:SF40">
    <property type="entry name" value="CENP-V_GFA DOMAIN-CONTAINING PROTEIN-RELATED"/>
    <property type="match status" value="1"/>
</dbReference>
<dbReference type="Proteomes" id="UP000799757">
    <property type="component" value="Unassembled WGS sequence"/>
</dbReference>
<evidence type="ECO:0000256" key="3">
    <source>
        <dbReference type="ARBA" id="ARBA00022833"/>
    </source>
</evidence>
<keyword evidence="7" id="KW-1185">Reference proteome</keyword>
<dbReference type="PROSITE" id="PS51891">
    <property type="entry name" value="CENP_V_GFA"/>
    <property type="match status" value="1"/>
</dbReference>
<evidence type="ECO:0000259" key="5">
    <source>
        <dbReference type="PROSITE" id="PS51891"/>
    </source>
</evidence>
<evidence type="ECO:0000256" key="1">
    <source>
        <dbReference type="ARBA" id="ARBA00005495"/>
    </source>
</evidence>
<organism evidence="6 7">
    <name type="scientific">Melanomma pulvis-pyrius CBS 109.77</name>
    <dbReference type="NCBI Taxonomy" id="1314802"/>
    <lineage>
        <taxon>Eukaryota</taxon>
        <taxon>Fungi</taxon>
        <taxon>Dikarya</taxon>
        <taxon>Ascomycota</taxon>
        <taxon>Pezizomycotina</taxon>
        <taxon>Dothideomycetes</taxon>
        <taxon>Pleosporomycetidae</taxon>
        <taxon>Pleosporales</taxon>
        <taxon>Melanommataceae</taxon>
        <taxon>Melanomma</taxon>
    </lineage>
</organism>
<dbReference type="OrthoDB" id="6329284at2759"/>
<accession>A0A6A6X615</accession>
<keyword evidence="4" id="KW-0456">Lyase</keyword>
<dbReference type="InterPro" id="IPR011057">
    <property type="entry name" value="Mss4-like_sf"/>
</dbReference>
<comment type="similarity">
    <text evidence="1">Belongs to the Gfa family.</text>
</comment>
<protein>
    <recommendedName>
        <fullName evidence="5">CENP-V/GFA domain-containing protein</fullName>
    </recommendedName>
</protein>
<sequence>MTTAGSQGEEVFSGGCRCGGVHYTSSAPPSDITFCYCRACQQVSGSGFLPFVGVPTSSFTLVTASNLRTIELSKSAKRTFCGDCGSPITMVYLFAPESTGVTVGSIDEKSYKCEKPKIKQHIFVKEKAPWTLIPEDGVVRLDTSVDAHLIVPLTGQSMV</sequence>
<reference evidence="6" key="1">
    <citation type="journal article" date="2020" name="Stud. Mycol.">
        <title>101 Dothideomycetes genomes: a test case for predicting lifestyles and emergence of pathogens.</title>
        <authorList>
            <person name="Haridas S."/>
            <person name="Albert R."/>
            <person name="Binder M."/>
            <person name="Bloem J."/>
            <person name="Labutti K."/>
            <person name="Salamov A."/>
            <person name="Andreopoulos B."/>
            <person name="Baker S."/>
            <person name="Barry K."/>
            <person name="Bills G."/>
            <person name="Bluhm B."/>
            <person name="Cannon C."/>
            <person name="Castanera R."/>
            <person name="Culley D."/>
            <person name="Daum C."/>
            <person name="Ezra D."/>
            <person name="Gonzalez J."/>
            <person name="Henrissat B."/>
            <person name="Kuo A."/>
            <person name="Liang C."/>
            <person name="Lipzen A."/>
            <person name="Lutzoni F."/>
            <person name="Magnuson J."/>
            <person name="Mondo S."/>
            <person name="Nolan M."/>
            <person name="Ohm R."/>
            <person name="Pangilinan J."/>
            <person name="Park H.-J."/>
            <person name="Ramirez L."/>
            <person name="Alfaro M."/>
            <person name="Sun H."/>
            <person name="Tritt A."/>
            <person name="Yoshinaga Y."/>
            <person name="Zwiers L.-H."/>
            <person name="Turgeon B."/>
            <person name="Goodwin S."/>
            <person name="Spatafora J."/>
            <person name="Crous P."/>
            <person name="Grigoriev I."/>
        </authorList>
    </citation>
    <scope>NUCLEOTIDE SEQUENCE</scope>
    <source>
        <strain evidence="6">CBS 109.77</strain>
    </source>
</reference>
<dbReference type="GO" id="GO:0016846">
    <property type="term" value="F:carbon-sulfur lyase activity"/>
    <property type="evidence" value="ECO:0007669"/>
    <property type="project" value="InterPro"/>
</dbReference>
<dbReference type="Pfam" id="PF04828">
    <property type="entry name" value="GFA"/>
    <property type="match status" value="1"/>
</dbReference>
<evidence type="ECO:0000313" key="7">
    <source>
        <dbReference type="Proteomes" id="UP000799757"/>
    </source>
</evidence>
<dbReference type="SUPFAM" id="SSF51316">
    <property type="entry name" value="Mss4-like"/>
    <property type="match status" value="1"/>
</dbReference>
<gene>
    <name evidence="6" type="ORF">K505DRAFT_376577</name>
</gene>
<dbReference type="GO" id="GO:0046872">
    <property type="term" value="F:metal ion binding"/>
    <property type="evidence" value="ECO:0007669"/>
    <property type="project" value="UniProtKB-KW"/>
</dbReference>
<evidence type="ECO:0000313" key="6">
    <source>
        <dbReference type="EMBL" id="KAF2791688.1"/>
    </source>
</evidence>
<keyword evidence="2" id="KW-0479">Metal-binding</keyword>
<proteinExistence type="inferred from homology"/>
<keyword evidence="3" id="KW-0862">Zinc</keyword>
<evidence type="ECO:0000256" key="4">
    <source>
        <dbReference type="ARBA" id="ARBA00023239"/>
    </source>
</evidence>
<name>A0A6A6X615_9PLEO</name>
<dbReference type="Gene3D" id="3.90.1590.10">
    <property type="entry name" value="glutathione-dependent formaldehyde- activating enzyme (gfa)"/>
    <property type="match status" value="1"/>
</dbReference>
<dbReference type="PANTHER" id="PTHR33337">
    <property type="entry name" value="GFA DOMAIN-CONTAINING PROTEIN"/>
    <property type="match status" value="1"/>
</dbReference>
<dbReference type="EMBL" id="MU002006">
    <property type="protein sequence ID" value="KAF2791688.1"/>
    <property type="molecule type" value="Genomic_DNA"/>
</dbReference>
<feature type="domain" description="CENP-V/GFA" evidence="5">
    <location>
        <begin position="12"/>
        <end position="112"/>
    </location>
</feature>